<evidence type="ECO:0000313" key="1">
    <source>
        <dbReference type="Proteomes" id="UP000095286"/>
    </source>
</evidence>
<dbReference type="WBParaSite" id="RSKR_0000402600.1">
    <property type="protein sequence ID" value="RSKR_0000402600.1"/>
    <property type="gene ID" value="RSKR_0000402600"/>
</dbReference>
<name>A0AC35TT60_9BILA</name>
<sequence>MSVDYSHTDYNQSRNAIENIARNASENVKVKQVGDTTIMTEHRDPYSFYWQLDQIKKQEEMPRRPPPPVDYVIDEEEYREPVHYSPEPDPVEYESQYSRPIKLQEPVRQAPDWEHHVDPKGYSYYWHVDSGTIQKEPPPPSPKPTYENRYTQIRKETPPPQIIQQLPPQQPIIEEHAFKQTTTKRRIERADESEDEYSASGNKPLRFAVRSLGWTEIGEEDLTSEKSSKAVNRAIVELSNGLLDNVLKWGHGRELIMELDDNELVLMDPDTMGIIHAEPISHIRVWGVGRDNGRDFAYVARDNSSRRFLCHVFRCDTAAKTIANALRDICKKLMVNRRPQAIEGGSVIDGTIKRKVYDSRDFNAPIEEPRKVIRCSFIGVIPGMPFTLVYLILILLILGKQNNENLLRKLK</sequence>
<proteinExistence type="predicted"/>
<organism evidence="1 2">
    <name type="scientific">Rhabditophanes sp. KR3021</name>
    <dbReference type="NCBI Taxonomy" id="114890"/>
    <lineage>
        <taxon>Eukaryota</taxon>
        <taxon>Metazoa</taxon>
        <taxon>Ecdysozoa</taxon>
        <taxon>Nematoda</taxon>
        <taxon>Chromadorea</taxon>
        <taxon>Rhabditida</taxon>
        <taxon>Tylenchina</taxon>
        <taxon>Panagrolaimomorpha</taxon>
        <taxon>Strongyloidoidea</taxon>
        <taxon>Alloionematidae</taxon>
        <taxon>Rhabditophanes</taxon>
    </lineage>
</organism>
<protein>
    <submittedName>
        <fullName evidence="2">PID domain-containing protein</fullName>
    </submittedName>
</protein>
<reference evidence="2" key="1">
    <citation type="submission" date="2016-11" db="UniProtKB">
        <authorList>
            <consortium name="WormBaseParasite"/>
        </authorList>
    </citation>
    <scope>IDENTIFICATION</scope>
    <source>
        <strain evidence="2">KR3021</strain>
    </source>
</reference>
<accession>A0AC35TT60</accession>
<evidence type="ECO:0000313" key="2">
    <source>
        <dbReference type="WBParaSite" id="RSKR_0000402600.1"/>
    </source>
</evidence>
<dbReference type="Proteomes" id="UP000095286">
    <property type="component" value="Unplaced"/>
</dbReference>